<gene>
    <name evidence="2" type="ORF">HMPREF0766_11515</name>
</gene>
<sequence length="165" mass="18375">MYKLILKNMKNIISKSLLMLPVLLIMSCGAKKDPAEYNNELMTVINGGEKNITEMNSAMQAGDFDKAGKVQQEWSTALDKDIKKVEEIGDFNGDANLQTAILTGLKGYKKIVAEDYPKLIDLRKNKKEDPATEQQLLNNINNALEVMANGVNEASGKFERDHAKK</sequence>
<dbReference type="STRING" id="525373.HMPREF0766_11515"/>
<name>D7VKJ6_SPHSI</name>
<dbReference type="Proteomes" id="UP000006258">
    <property type="component" value="Unassembled WGS sequence"/>
</dbReference>
<organism evidence="2 3">
    <name type="scientific">Sphingobacterium spiritivorum ATCC 33861</name>
    <dbReference type="NCBI Taxonomy" id="525373"/>
    <lineage>
        <taxon>Bacteria</taxon>
        <taxon>Pseudomonadati</taxon>
        <taxon>Bacteroidota</taxon>
        <taxon>Sphingobacteriia</taxon>
        <taxon>Sphingobacteriales</taxon>
        <taxon>Sphingobacteriaceae</taxon>
        <taxon>Sphingobacterium</taxon>
    </lineage>
</organism>
<protein>
    <recommendedName>
        <fullName evidence="4">Lipoprotein</fullName>
    </recommendedName>
</protein>
<evidence type="ECO:0008006" key="4">
    <source>
        <dbReference type="Google" id="ProtNLM"/>
    </source>
</evidence>
<comment type="caution">
    <text evidence="2">The sequence shown here is derived from an EMBL/GenBank/DDBJ whole genome shotgun (WGS) entry which is preliminary data.</text>
</comment>
<feature type="signal peptide" evidence="1">
    <location>
        <begin position="1"/>
        <end position="32"/>
    </location>
</feature>
<keyword evidence="3" id="KW-1185">Reference proteome</keyword>
<keyword evidence="1" id="KW-0732">Signal</keyword>
<dbReference type="AlphaFoldDB" id="D7VKJ6"/>
<dbReference type="eggNOG" id="ENOG503186P">
    <property type="taxonomic scope" value="Bacteria"/>
</dbReference>
<dbReference type="EMBL" id="ACHA02000005">
    <property type="protein sequence ID" value="EFK58798.1"/>
    <property type="molecule type" value="Genomic_DNA"/>
</dbReference>
<evidence type="ECO:0000256" key="1">
    <source>
        <dbReference type="SAM" id="SignalP"/>
    </source>
</evidence>
<proteinExistence type="predicted"/>
<dbReference type="PROSITE" id="PS51257">
    <property type="entry name" value="PROKAR_LIPOPROTEIN"/>
    <property type="match status" value="1"/>
</dbReference>
<evidence type="ECO:0000313" key="3">
    <source>
        <dbReference type="Proteomes" id="UP000006258"/>
    </source>
</evidence>
<reference evidence="2" key="1">
    <citation type="submission" date="2010-07" db="EMBL/GenBank/DDBJ databases">
        <authorList>
            <person name="Muzny D."/>
            <person name="Qin X."/>
            <person name="Buhay C."/>
            <person name="Dugan-Rocha S."/>
            <person name="Ding Y."/>
            <person name="Chen G."/>
            <person name="Hawes A."/>
            <person name="Holder M."/>
            <person name="Jhangiani S."/>
            <person name="Johnson A."/>
            <person name="Khan Z."/>
            <person name="Li Z."/>
            <person name="Liu W."/>
            <person name="Liu X."/>
            <person name="Perez L."/>
            <person name="Shen H."/>
            <person name="Wang Q."/>
            <person name="Watt J."/>
            <person name="Xi L."/>
            <person name="Xin Y."/>
            <person name="Zhou J."/>
            <person name="Deng J."/>
            <person name="Jiang H."/>
            <person name="Liu Y."/>
            <person name="Qu J."/>
            <person name="Song X.-Z."/>
            <person name="Zhang L."/>
            <person name="Villasana D."/>
            <person name="Johnson A."/>
            <person name="Liu J."/>
            <person name="Liyanage D."/>
            <person name="Lorensuhewa L."/>
            <person name="Robinson T."/>
            <person name="Song A."/>
            <person name="Song B.-B."/>
            <person name="Dinh H."/>
            <person name="Thornton R."/>
            <person name="Coyle M."/>
            <person name="Francisco L."/>
            <person name="Jackson L."/>
            <person name="Javaid M."/>
            <person name="Korchina V."/>
            <person name="Kovar C."/>
            <person name="Mata R."/>
            <person name="Mathew T."/>
            <person name="Ngo R."/>
            <person name="Nguyen L."/>
            <person name="Nguyen N."/>
            <person name="Okwuonu G."/>
            <person name="Ongeri F."/>
            <person name="Pham C."/>
            <person name="Simmons D."/>
            <person name="Wilczek-Boney K."/>
            <person name="Hale W."/>
            <person name="Jakkamsetti A."/>
            <person name="Pham P."/>
            <person name="Ruth R."/>
            <person name="San Lucas F."/>
            <person name="Warren J."/>
            <person name="Zhang J."/>
            <person name="Zhao Z."/>
            <person name="Zhou C."/>
            <person name="Zhu D."/>
            <person name="Lee S."/>
            <person name="Bess C."/>
            <person name="Blankenburg K."/>
            <person name="Forbes L."/>
            <person name="Fu Q."/>
            <person name="Gubbala S."/>
            <person name="Hirani K."/>
            <person name="Jayaseelan J.C."/>
            <person name="Lara F."/>
            <person name="Munidasa M."/>
            <person name="Palculict T."/>
            <person name="Patil S."/>
            <person name="Pu L.-L."/>
            <person name="Saada N."/>
            <person name="Tang L."/>
            <person name="Weissenberger G."/>
            <person name="Zhu Y."/>
            <person name="Hemphill L."/>
            <person name="Shang Y."/>
            <person name="Youmans B."/>
            <person name="Ayvaz T."/>
            <person name="Ross M."/>
            <person name="Santibanez J."/>
            <person name="Aqrawi P."/>
            <person name="Gross S."/>
            <person name="Joshi V."/>
            <person name="Fowler G."/>
            <person name="Nazareth L."/>
            <person name="Reid J."/>
            <person name="Worley K."/>
            <person name="Petrosino J."/>
            <person name="Highlander S."/>
            <person name="Gibbs R."/>
        </authorList>
    </citation>
    <scope>NUCLEOTIDE SEQUENCE [LARGE SCALE GENOMIC DNA]</scope>
    <source>
        <strain evidence="2">ATCC 33861</strain>
    </source>
</reference>
<feature type="chain" id="PRO_5003106986" description="Lipoprotein" evidence="1">
    <location>
        <begin position="33"/>
        <end position="165"/>
    </location>
</feature>
<accession>D7VKJ6</accession>
<evidence type="ECO:0000313" key="2">
    <source>
        <dbReference type="EMBL" id="EFK58798.1"/>
    </source>
</evidence>
<dbReference type="HOGENOM" id="CLU_141661_0_0_10"/>